<dbReference type="GO" id="GO:0000272">
    <property type="term" value="P:polysaccharide catabolic process"/>
    <property type="evidence" value="ECO:0007669"/>
    <property type="project" value="UniProtKB-KW"/>
</dbReference>
<evidence type="ECO:0000256" key="12">
    <source>
        <dbReference type="ARBA" id="ARBA00073139"/>
    </source>
</evidence>
<evidence type="ECO:0000256" key="1">
    <source>
        <dbReference type="ARBA" id="ARBA00000822"/>
    </source>
</evidence>
<dbReference type="PROSITE" id="PS51910">
    <property type="entry name" value="GH18_2"/>
    <property type="match status" value="1"/>
</dbReference>
<dbReference type="Proteomes" id="UP000694853">
    <property type="component" value="Unplaced"/>
</dbReference>
<feature type="signal peptide" evidence="14">
    <location>
        <begin position="1"/>
        <end position="23"/>
    </location>
</feature>
<name>A0A8B8KKS2_ABRPR</name>
<keyword evidence="16" id="KW-1185">Reference proteome</keyword>
<dbReference type="PROSITE" id="PS01095">
    <property type="entry name" value="GH18_1"/>
    <property type="match status" value="1"/>
</dbReference>
<evidence type="ECO:0000313" key="16">
    <source>
        <dbReference type="Proteomes" id="UP000694853"/>
    </source>
</evidence>
<dbReference type="PANTHER" id="PTHR45708">
    <property type="entry name" value="ENDOCHITINASE"/>
    <property type="match status" value="1"/>
</dbReference>
<sequence>MNKTLLLPFLLLLLFLLLHPSVAEDIAIYWGQNVKEGNLSETCATEKYSFVNIAFLSTFGNGQTPQLNLAGHCDPSTNECAAIGRDIRYCQNQGIKVLLSIGGSSYSLLASSEDAKNVSDYLWDNFLGGSSSSRPLGDAVLDGIDFDTEQGNASFVEDLARYLYLLSQTKKQPVYLSAAPQCPFPDSMLGSALGTGLFDYVWVQFFNNPICDYTEKNFNNFLSAWKQWTTSLKKGKLFLGLPADEAAAPGGGYVPANALVSQVLPAIKSSPNYGGVMLWSRYYDKMSEYSTHIQNLTINPTVKPLCTNQSLPTCRSHDSGFVERFGNMSTVGTKVYVGVDNDLQYGAKEPNSLKLLGN</sequence>
<evidence type="ECO:0000256" key="13">
    <source>
        <dbReference type="RuleBase" id="RU000489"/>
    </source>
</evidence>
<keyword evidence="8" id="KW-1015">Disulfide bond</keyword>
<dbReference type="GO" id="GO:0005576">
    <property type="term" value="C:extracellular region"/>
    <property type="evidence" value="ECO:0007669"/>
    <property type="project" value="UniProtKB-SubCell"/>
</dbReference>
<dbReference type="InterPro" id="IPR017853">
    <property type="entry name" value="GH"/>
</dbReference>
<evidence type="ECO:0000256" key="8">
    <source>
        <dbReference type="ARBA" id="ARBA00023157"/>
    </source>
</evidence>
<dbReference type="EC" id="3.2.1.14" evidence="4"/>
<dbReference type="Gene3D" id="3.20.20.80">
    <property type="entry name" value="Glycosidases"/>
    <property type="match status" value="1"/>
</dbReference>
<dbReference type="InterPro" id="IPR001223">
    <property type="entry name" value="Glyco_hydro18_cat"/>
</dbReference>
<evidence type="ECO:0000256" key="10">
    <source>
        <dbReference type="ARBA" id="ARBA00023295"/>
    </source>
</evidence>
<accession>A0A8B8KKS2</accession>
<keyword evidence="9" id="KW-0119">Carbohydrate metabolism</keyword>
<dbReference type="InterPro" id="IPR001579">
    <property type="entry name" value="Glyco_hydro_18_chit_AS"/>
</dbReference>
<keyword evidence="11" id="KW-0624">Polysaccharide degradation</keyword>
<dbReference type="GO" id="GO:0008843">
    <property type="term" value="F:endochitinase activity"/>
    <property type="evidence" value="ECO:0007669"/>
    <property type="project" value="UniProtKB-EC"/>
</dbReference>
<dbReference type="InterPro" id="IPR045321">
    <property type="entry name" value="Cts1-like"/>
</dbReference>
<dbReference type="AlphaFoldDB" id="A0A8B8KKS2"/>
<comment type="catalytic activity">
    <reaction evidence="1">
        <text>Random endo-hydrolysis of N-acetyl-beta-D-glucosaminide (1-&gt;4)-beta-linkages in chitin and chitodextrins.</text>
        <dbReference type="EC" id="3.2.1.14"/>
    </reaction>
</comment>
<gene>
    <name evidence="17" type="primary">LOC113856016</name>
</gene>
<protein>
    <recommendedName>
        <fullName evidence="12">Acidic endochitinase</fullName>
        <ecNumber evidence="4">3.2.1.14</ecNumber>
    </recommendedName>
</protein>
<evidence type="ECO:0000256" key="14">
    <source>
        <dbReference type="SAM" id="SignalP"/>
    </source>
</evidence>
<evidence type="ECO:0000256" key="11">
    <source>
        <dbReference type="ARBA" id="ARBA00023326"/>
    </source>
</evidence>
<evidence type="ECO:0000256" key="6">
    <source>
        <dbReference type="ARBA" id="ARBA00022801"/>
    </source>
</evidence>
<dbReference type="RefSeq" id="XP_027343439.1">
    <property type="nucleotide sequence ID" value="XM_027487638.1"/>
</dbReference>
<keyword evidence="5" id="KW-0964">Secreted</keyword>
<keyword evidence="10 13" id="KW-0326">Glycosidase</keyword>
<keyword evidence="14" id="KW-0732">Signal</keyword>
<evidence type="ECO:0000256" key="3">
    <source>
        <dbReference type="ARBA" id="ARBA00009121"/>
    </source>
</evidence>
<feature type="chain" id="PRO_5034544321" description="Acidic endochitinase" evidence="14">
    <location>
        <begin position="24"/>
        <end position="358"/>
    </location>
</feature>
<feature type="domain" description="GH18" evidence="15">
    <location>
        <begin position="24"/>
        <end position="300"/>
    </location>
</feature>
<comment type="subcellular location">
    <subcellularLocation>
        <location evidence="2">Secreted</location>
        <location evidence="2">Extracellular space</location>
    </subcellularLocation>
</comment>
<keyword evidence="7" id="KW-0146">Chitin degradation</keyword>
<evidence type="ECO:0000256" key="9">
    <source>
        <dbReference type="ARBA" id="ARBA00023277"/>
    </source>
</evidence>
<dbReference type="GO" id="GO:0006032">
    <property type="term" value="P:chitin catabolic process"/>
    <property type="evidence" value="ECO:0007669"/>
    <property type="project" value="UniProtKB-KW"/>
</dbReference>
<evidence type="ECO:0000256" key="4">
    <source>
        <dbReference type="ARBA" id="ARBA00012729"/>
    </source>
</evidence>
<proteinExistence type="inferred from homology"/>
<evidence type="ECO:0000313" key="17">
    <source>
        <dbReference type="RefSeq" id="XP_027343439.1"/>
    </source>
</evidence>
<evidence type="ECO:0000259" key="15">
    <source>
        <dbReference type="PROSITE" id="PS51910"/>
    </source>
</evidence>
<comment type="similarity">
    <text evidence="3">Belongs to the glycosyl hydrolase 18 family. Chitinase class II subfamily.</text>
</comment>
<evidence type="ECO:0000256" key="7">
    <source>
        <dbReference type="ARBA" id="ARBA00023024"/>
    </source>
</evidence>
<organism evidence="16 17">
    <name type="scientific">Abrus precatorius</name>
    <name type="common">Indian licorice</name>
    <name type="synonym">Glycine abrus</name>
    <dbReference type="NCBI Taxonomy" id="3816"/>
    <lineage>
        <taxon>Eukaryota</taxon>
        <taxon>Viridiplantae</taxon>
        <taxon>Streptophyta</taxon>
        <taxon>Embryophyta</taxon>
        <taxon>Tracheophyta</taxon>
        <taxon>Spermatophyta</taxon>
        <taxon>Magnoliopsida</taxon>
        <taxon>eudicotyledons</taxon>
        <taxon>Gunneridae</taxon>
        <taxon>Pentapetalae</taxon>
        <taxon>rosids</taxon>
        <taxon>fabids</taxon>
        <taxon>Fabales</taxon>
        <taxon>Fabaceae</taxon>
        <taxon>Papilionoideae</taxon>
        <taxon>50 kb inversion clade</taxon>
        <taxon>NPAAA clade</taxon>
        <taxon>indigoferoid/millettioid clade</taxon>
        <taxon>Abreae</taxon>
        <taxon>Abrus</taxon>
    </lineage>
</organism>
<dbReference type="SUPFAM" id="SSF51445">
    <property type="entry name" value="(Trans)glycosidases"/>
    <property type="match status" value="1"/>
</dbReference>
<dbReference type="FunFam" id="3.20.20.80:FF:000015">
    <property type="entry name" value="Acidic endochitinase SE2"/>
    <property type="match status" value="1"/>
</dbReference>
<dbReference type="PANTHER" id="PTHR45708:SF21">
    <property type="entry name" value="ACIDIC ENDOCHITINASE"/>
    <property type="match status" value="1"/>
</dbReference>
<dbReference type="Pfam" id="PF00704">
    <property type="entry name" value="Glyco_hydro_18"/>
    <property type="match status" value="1"/>
</dbReference>
<keyword evidence="6 13" id="KW-0378">Hydrolase</keyword>
<reference evidence="16" key="1">
    <citation type="journal article" date="2019" name="Toxins">
        <title>Detection of Abrin-Like and Prepropulchellin-Like Toxin Genes and Transcripts Using Whole Genome Sequencing and Full-Length Transcript Sequencing of Abrus precatorius.</title>
        <authorList>
            <person name="Hovde B.T."/>
            <person name="Daligault H.E."/>
            <person name="Hanschen E.R."/>
            <person name="Kunde Y.A."/>
            <person name="Johnson M.B."/>
            <person name="Starkenburg S.R."/>
            <person name="Johnson S.L."/>
        </authorList>
    </citation>
    <scope>NUCLEOTIDE SEQUENCE [LARGE SCALE GENOMIC DNA]</scope>
</reference>
<dbReference type="OrthoDB" id="6020543at2759"/>
<reference evidence="17" key="2">
    <citation type="submission" date="2025-08" db="UniProtKB">
        <authorList>
            <consortium name="RefSeq"/>
        </authorList>
    </citation>
    <scope>IDENTIFICATION</scope>
    <source>
        <tissue evidence="17">Young leaves</tissue>
    </source>
</reference>
<dbReference type="CDD" id="cd02877">
    <property type="entry name" value="GH18_hevamine_XipI_class_III"/>
    <property type="match status" value="1"/>
</dbReference>
<dbReference type="KEGG" id="aprc:113856016"/>
<dbReference type="InterPro" id="IPR050542">
    <property type="entry name" value="Glycosyl_Hydrlase18_Chitinase"/>
</dbReference>
<dbReference type="GeneID" id="113856016"/>
<evidence type="ECO:0000256" key="5">
    <source>
        <dbReference type="ARBA" id="ARBA00022525"/>
    </source>
</evidence>
<evidence type="ECO:0000256" key="2">
    <source>
        <dbReference type="ARBA" id="ARBA00004239"/>
    </source>
</evidence>